<reference evidence="1 2" key="1">
    <citation type="submission" date="2018-02" db="EMBL/GenBank/DDBJ databases">
        <title>The genomes of Aspergillus section Nigri reveals drivers in fungal speciation.</title>
        <authorList>
            <consortium name="DOE Joint Genome Institute"/>
            <person name="Vesth T.C."/>
            <person name="Nybo J."/>
            <person name="Theobald S."/>
            <person name="Brandl J."/>
            <person name="Frisvad J.C."/>
            <person name="Nielsen K.F."/>
            <person name="Lyhne E.K."/>
            <person name="Kogle M.E."/>
            <person name="Kuo A."/>
            <person name="Riley R."/>
            <person name="Clum A."/>
            <person name="Nolan M."/>
            <person name="Lipzen A."/>
            <person name="Salamov A."/>
            <person name="Henrissat B."/>
            <person name="Wiebenga A."/>
            <person name="De vries R.P."/>
            <person name="Grigoriev I.V."/>
            <person name="Mortensen U.H."/>
            <person name="Andersen M.R."/>
            <person name="Baker S.E."/>
        </authorList>
    </citation>
    <scope>NUCLEOTIDE SEQUENCE [LARGE SCALE GENOMIC DNA]</scope>
    <source>
        <strain evidence="1 2">CBS 115571</strain>
    </source>
</reference>
<keyword evidence="2" id="KW-1185">Reference proteome</keyword>
<organism evidence="1 2">
    <name type="scientific">Aspergillus violaceofuscus (strain CBS 115571)</name>
    <dbReference type="NCBI Taxonomy" id="1450538"/>
    <lineage>
        <taxon>Eukaryota</taxon>
        <taxon>Fungi</taxon>
        <taxon>Dikarya</taxon>
        <taxon>Ascomycota</taxon>
        <taxon>Pezizomycotina</taxon>
        <taxon>Eurotiomycetes</taxon>
        <taxon>Eurotiomycetidae</taxon>
        <taxon>Eurotiales</taxon>
        <taxon>Aspergillaceae</taxon>
        <taxon>Aspergillus</taxon>
    </lineage>
</organism>
<name>A0A2V5I727_ASPV1</name>
<gene>
    <name evidence="1" type="ORF">BO99DRAFT_91615</name>
</gene>
<dbReference type="AlphaFoldDB" id="A0A2V5I727"/>
<evidence type="ECO:0000313" key="2">
    <source>
        <dbReference type="Proteomes" id="UP000249829"/>
    </source>
</evidence>
<protein>
    <submittedName>
        <fullName evidence="1">Uncharacterized protein</fullName>
    </submittedName>
</protein>
<sequence>MTARELELKSSWRGLWRRGRERKKGRERRVKVGKERGVREGWLWWRWRYSLSVLYVQYLSASAAQVQCKSPSVCLSVTLSGGRGKPDEGLRLCSSRTWMVPGKGNQPTHRPNPNLLISRLKDVFASPKIPLGDDEFDRGESLECLSKRVDRVAANGSAPRRRRPCKKK</sequence>
<dbReference type="EMBL" id="KZ825102">
    <property type="protein sequence ID" value="PYI24330.1"/>
    <property type="molecule type" value="Genomic_DNA"/>
</dbReference>
<accession>A0A2V5I727</accession>
<evidence type="ECO:0000313" key="1">
    <source>
        <dbReference type="EMBL" id="PYI24330.1"/>
    </source>
</evidence>
<dbReference type="Proteomes" id="UP000249829">
    <property type="component" value="Unassembled WGS sequence"/>
</dbReference>
<proteinExistence type="predicted"/>